<dbReference type="EMBL" id="JAANQT010002424">
    <property type="protein sequence ID" value="KAG1302465.1"/>
    <property type="molecule type" value="Genomic_DNA"/>
</dbReference>
<feature type="compositionally biased region" description="Polar residues" evidence="2">
    <location>
        <begin position="50"/>
        <end position="68"/>
    </location>
</feature>
<gene>
    <name evidence="3" type="ORF">G6F64_010903</name>
</gene>
<dbReference type="Gene3D" id="1.25.40.10">
    <property type="entry name" value="Tetratricopeptide repeat domain"/>
    <property type="match status" value="2"/>
</dbReference>
<sequence length="642" mass="71711">MAIPSSTKDHLQKNENVVLDSSPSTLKFDRLTLNSHVENNKIPIENMHHSLSSEGNIPRTSSVASTAQKPDEKPEHDALDHQIPPNCSPQSTHSDRSNLPSPQNVHRVLPHPNQPPSLKLMQPYRPNGIPMAYNNPMQKQPSTPAYYSDRSPLAPQYQYRQSSAMSPPQSLPTQQQMVAPMSPQINSGSVPLNYRPQSQPLPPPPPNHSYYGPRPPIAPYGQPPRPPPQYIPDNAYIPDNTYLSDSSLSAAYSAGKRPPKKSKFPPATKENLAKFRNEANQSNDPRLQLDFAKFLLEAIHQVQVDERDPKRTKKVREAFITEAQKIVKKLASHSGMGKQGYPEAQFFLANCYGTGAMGLATDSEKAFSLYVQGSKQNHPGCTFRAAVCYEVGAGTKRDRNHAMQFYRKAANLGDPIAMYKLGMILLKGFLSQPKNPREGISWLKRAAQQADEDHPHALHELGLAYEKEGIPSVIPDPNYARELFTQAAQYGYAPSQFKLGQAYENGFLNCPVDPRRSIAWYSKAAEQGEVEAEFALSGWYLTGADGILPQNDGEAYLWARKAADRGYAKAEYAVGYYTETGTGTKQDLEEAKRWYMRAAAQNYTRAMQRLTEIKYGGARPQQRRKHTREDAKEGKDSECNIM</sequence>
<name>A0A9P6X0R1_RHIOR</name>
<evidence type="ECO:0000256" key="2">
    <source>
        <dbReference type="SAM" id="MobiDB-lite"/>
    </source>
</evidence>
<dbReference type="PANTHER" id="PTHR46430">
    <property type="entry name" value="PROTEIN SKT5-RELATED"/>
    <property type="match status" value="1"/>
</dbReference>
<dbReference type="Pfam" id="PF08238">
    <property type="entry name" value="Sel1"/>
    <property type="match status" value="7"/>
</dbReference>
<proteinExistence type="predicted"/>
<dbReference type="OrthoDB" id="272077at2759"/>
<dbReference type="PANTHER" id="PTHR46430:SF3">
    <property type="entry name" value="ACTIVATOR OF C KINASE PROTEIN 1"/>
    <property type="match status" value="1"/>
</dbReference>
<dbReference type="SUPFAM" id="SSF81901">
    <property type="entry name" value="HCP-like"/>
    <property type="match status" value="1"/>
</dbReference>
<dbReference type="InterPro" id="IPR006597">
    <property type="entry name" value="Sel1-like"/>
</dbReference>
<comment type="caution">
    <text evidence="3">The sequence shown here is derived from an EMBL/GenBank/DDBJ whole genome shotgun (WGS) entry which is preliminary data.</text>
</comment>
<organism evidence="3 4">
    <name type="scientific">Rhizopus oryzae</name>
    <name type="common">Mucormycosis agent</name>
    <name type="synonym">Rhizopus arrhizus var. delemar</name>
    <dbReference type="NCBI Taxonomy" id="64495"/>
    <lineage>
        <taxon>Eukaryota</taxon>
        <taxon>Fungi</taxon>
        <taxon>Fungi incertae sedis</taxon>
        <taxon>Mucoromycota</taxon>
        <taxon>Mucoromycotina</taxon>
        <taxon>Mucoromycetes</taxon>
        <taxon>Mucorales</taxon>
        <taxon>Mucorineae</taxon>
        <taxon>Rhizopodaceae</taxon>
        <taxon>Rhizopus</taxon>
    </lineage>
</organism>
<feature type="compositionally biased region" description="Basic and acidic residues" evidence="2">
    <location>
        <begin position="627"/>
        <end position="642"/>
    </location>
</feature>
<feature type="compositionally biased region" description="Basic and acidic residues" evidence="2">
    <location>
        <begin position="69"/>
        <end position="80"/>
    </location>
</feature>
<dbReference type="SMART" id="SM00671">
    <property type="entry name" value="SEL1"/>
    <property type="match status" value="7"/>
</dbReference>
<dbReference type="AlphaFoldDB" id="A0A9P6X0R1"/>
<feature type="compositionally biased region" description="Polar residues" evidence="2">
    <location>
        <begin position="88"/>
        <end position="104"/>
    </location>
</feature>
<dbReference type="InterPro" id="IPR051726">
    <property type="entry name" value="Chitin_Synth_Reg"/>
</dbReference>
<keyword evidence="4" id="KW-1185">Reference proteome</keyword>
<evidence type="ECO:0000313" key="3">
    <source>
        <dbReference type="EMBL" id="KAG1302465.1"/>
    </source>
</evidence>
<feature type="region of interest" description="Disordered" evidence="2">
    <location>
        <begin position="615"/>
        <end position="642"/>
    </location>
</feature>
<evidence type="ECO:0000313" key="4">
    <source>
        <dbReference type="Proteomes" id="UP000716291"/>
    </source>
</evidence>
<feature type="region of interest" description="Disordered" evidence="2">
    <location>
        <begin position="50"/>
        <end position="123"/>
    </location>
</feature>
<keyword evidence="1" id="KW-0677">Repeat</keyword>
<feature type="compositionally biased region" description="Polar residues" evidence="2">
    <location>
        <begin position="181"/>
        <end position="190"/>
    </location>
</feature>
<dbReference type="Proteomes" id="UP000716291">
    <property type="component" value="Unassembled WGS sequence"/>
</dbReference>
<accession>A0A9P6X0R1</accession>
<feature type="compositionally biased region" description="Pro residues" evidence="2">
    <location>
        <begin position="199"/>
        <end position="230"/>
    </location>
</feature>
<dbReference type="InterPro" id="IPR011990">
    <property type="entry name" value="TPR-like_helical_dom_sf"/>
</dbReference>
<protein>
    <recommendedName>
        <fullName evidence="5">HCP-like protein</fullName>
    </recommendedName>
</protein>
<evidence type="ECO:0008006" key="5">
    <source>
        <dbReference type="Google" id="ProtNLM"/>
    </source>
</evidence>
<evidence type="ECO:0000256" key="1">
    <source>
        <dbReference type="ARBA" id="ARBA00022737"/>
    </source>
</evidence>
<feature type="region of interest" description="Disordered" evidence="2">
    <location>
        <begin position="181"/>
        <end position="234"/>
    </location>
</feature>
<reference evidence="3" key="1">
    <citation type="journal article" date="2020" name="Microb. Genom.">
        <title>Genetic diversity of clinical and environmental Mucorales isolates obtained from an investigation of mucormycosis cases among solid organ transplant recipients.</title>
        <authorList>
            <person name="Nguyen M.H."/>
            <person name="Kaul D."/>
            <person name="Muto C."/>
            <person name="Cheng S.J."/>
            <person name="Richter R.A."/>
            <person name="Bruno V.M."/>
            <person name="Liu G."/>
            <person name="Beyhan S."/>
            <person name="Sundermann A.J."/>
            <person name="Mounaud S."/>
            <person name="Pasculle A.W."/>
            <person name="Nierman W.C."/>
            <person name="Driscoll E."/>
            <person name="Cumbie R."/>
            <person name="Clancy C.J."/>
            <person name="Dupont C.L."/>
        </authorList>
    </citation>
    <scope>NUCLEOTIDE SEQUENCE</scope>
    <source>
        <strain evidence="3">GL11</strain>
    </source>
</reference>